<dbReference type="AlphaFoldDB" id="A0A2T9Z762"/>
<name>A0A2T9Z762_9FUNG</name>
<reference evidence="1 3" key="1">
    <citation type="journal article" date="2018" name="MBio">
        <title>Comparative Genomics Reveals the Core Gene Toolbox for the Fungus-Insect Symbiosis.</title>
        <authorList>
            <person name="Wang Y."/>
            <person name="Stata M."/>
            <person name="Wang W."/>
            <person name="Stajich J.E."/>
            <person name="White M.M."/>
            <person name="Moncalvo J.M."/>
        </authorList>
    </citation>
    <scope>NUCLEOTIDE SEQUENCE [LARGE SCALE GENOMIC DNA]</scope>
    <source>
        <strain evidence="1 3">SC-DP-2</strain>
    </source>
</reference>
<gene>
    <name evidence="2" type="ORF">BB560_003873</name>
    <name evidence="1" type="ORF">BB560_005191</name>
</gene>
<dbReference type="Proteomes" id="UP000245609">
    <property type="component" value="Unassembled WGS sequence"/>
</dbReference>
<dbReference type="EMBL" id="MBFS01000880">
    <property type="protein sequence ID" value="PVV01697.1"/>
    <property type="molecule type" value="Genomic_DNA"/>
</dbReference>
<evidence type="ECO:0000313" key="2">
    <source>
        <dbReference type="EMBL" id="PVV01697.1"/>
    </source>
</evidence>
<comment type="caution">
    <text evidence="1">The sequence shown here is derived from an EMBL/GenBank/DDBJ whole genome shotgun (WGS) entry which is preliminary data.</text>
</comment>
<dbReference type="EMBL" id="MBFS01001997">
    <property type="protein sequence ID" value="PVV00428.1"/>
    <property type="molecule type" value="Genomic_DNA"/>
</dbReference>
<evidence type="ECO:0000313" key="1">
    <source>
        <dbReference type="EMBL" id="PVV00428.1"/>
    </source>
</evidence>
<keyword evidence="3" id="KW-1185">Reference proteome</keyword>
<evidence type="ECO:0000313" key="3">
    <source>
        <dbReference type="Proteomes" id="UP000245609"/>
    </source>
</evidence>
<accession>A0A2T9Z762</accession>
<dbReference type="OrthoDB" id="1856981at2759"/>
<organism evidence="1 3">
    <name type="scientific">Smittium megazygosporum</name>
    <dbReference type="NCBI Taxonomy" id="133381"/>
    <lineage>
        <taxon>Eukaryota</taxon>
        <taxon>Fungi</taxon>
        <taxon>Fungi incertae sedis</taxon>
        <taxon>Zoopagomycota</taxon>
        <taxon>Kickxellomycotina</taxon>
        <taxon>Harpellomycetes</taxon>
        <taxon>Harpellales</taxon>
        <taxon>Legeriomycetaceae</taxon>
        <taxon>Smittium</taxon>
    </lineage>
</organism>
<proteinExistence type="predicted"/>
<protein>
    <submittedName>
        <fullName evidence="1">Uncharacterized protein</fullName>
    </submittedName>
</protein>
<sequence length="344" mass="39017">MFSVTKKLGLSSCRFKEIPFKYIERRVSIQYSTKSLRYVSSDLLPETWVLRTGHVESDQQALNIASKLKLPVVEKVIKPTLGKFGPGISGRPNLFYSQLPIPTLYETGRGLGSSSPQNSTTQLISQNKKDKYRNGVFFYLSNGTHPESCSITKEDVLKLEKDIMDIFNVYKFRLNIFIPNSTNDHVRQLSLLGTAANPSHVKVFEEPQSVDKAKKESHSESSEIYKSFIESSNLVITTADSLVTVSTGIFLKKPVYIINQESTSKLLRQFYQRTNLQGLTKRFYLESSSSYQYMIDSNTKDYDEFSITSISNSSDSAEFFDLRSDVASTKNFADFMIKKFNESA</sequence>